<dbReference type="RefSeq" id="WP_271970940.1">
    <property type="nucleotide sequence ID" value="NZ_JAQLUK010000231.1"/>
</dbReference>
<keyword evidence="2" id="KW-1185">Reference proteome</keyword>
<comment type="caution">
    <text evidence="1">The sequence shown here is derived from an EMBL/GenBank/DDBJ whole genome shotgun (WGS) entry which is preliminary data.</text>
</comment>
<gene>
    <name evidence="1" type="ORF">PM085_20635</name>
</gene>
<protein>
    <submittedName>
        <fullName evidence="1">Uncharacterized protein</fullName>
    </submittedName>
</protein>
<dbReference type="Proteomes" id="UP001210528">
    <property type="component" value="Unassembled WGS sequence"/>
</dbReference>
<name>A0ABT4Z9Z7_HALEZ</name>
<sequence length="63" mass="7170">MEERNELDPSVRHDALRMIYGVICAPGFELSLSEYQIHLLDVQTSWGEPLMNVDYSDTNGSEP</sequence>
<organism evidence="1 2">
    <name type="scientific">Halorubrum ezzemoulense</name>
    <name type="common">Halorubrum chaoviator</name>
    <dbReference type="NCBI Taxonomy" id="337243"/>
    <lineage>
        <taxon>Archaea</taxon>
        <taxon>Methanobacteriati</taxon>
        <taxon>Methanobacteriota</taxon>
        <taxon>Stenosarchaea group</taxon>
        <taxon>Halobacteria</taxon>
        <taxon>Halobacteriales</taxon>
        <taxon>Haloferacaceae</taxon>
        <taxon>Halorubrum</taxon>
    </lineage>
</organism>
<feature type="non-terminal residue" evidence="1">
    <location>
        <position position="63"/>
    </location>
</feature>
<evidence type="ECO:0000313" key="2">
    <source>
        <dbReference type="Proteomes" id="UP001210528"/>
    </source>
</evidence>
<reference evidence="1 2" key="1">
    <citation type="submission" date="2023-01" db="EMBL/GenBank/DDBJ databases">
        <title>Halorubrum ezzemoulense from Santa Pola, Spain.</title>
        <authorList>
            <person name="Feng Y."/>
            <person name="Louyakis A.S."/>
            <person name="Gogarten J.P."/>
        </authorList>
    </citation>
    <scope>NUCLEOTIDE SEQUENCE [LARGE SCALE GENOMIC DNA]</scope>
    <source>
        <strain evidence="1 2">AMM015</strain>
    </source>
</reference>
<proteinExistence type="predicted"/>
<accession>A0ABT4Z9Z7</accession>
<evidence type="ECO:0000313" key="1">
    <source>
        <dbReference type="EMBL" id="MDB2294603.1"/>
    </source>
</evidence>
<dbReference type="EMBL" id="JAQLUK010000231">
    <property type="protein sequence ID" value="MDB2294603.1"/>
    <property type="molecule type" value="Genomic_DNA"/>
</dbReference>